<dbReference type="CDD" id="cd00063">
    <property type="entry name" value="FN3"/>
    <property type="match status" value="1"/>
</dbReference>
<feature type="signal peptide" evidence="9">
    <location>
        <begin position="1"/>
        <end position="21"/>
    </location>
</feature>
<dbReference type="PROSITE" id="PS50853">
    <property type="entry name" value="FN3"/>
    <property type="match status" value="1"/>
</dbReference>
<keyword evidence="8" id="KW-0393">Immunoglobulin domain</keyword>
<evidence type="ECO:0000256" key="7">
    <source>
        <dbReference type="ARBA" id="ARBA00023180"/>
    </source>
</evidence>
<keyword evidence="6" id="KW-1015">Disulfide bond</keyword>
<evidence type="ECO:0000259" key="10">
    <source>
        <dbReference type="PROSITE" id="PS50835"/>
    </source>
</evidence>
<dbReference type="GO" id="GO:0050839">
    <property type="term" value="F:cell adhesion molecule binding"/>
    <property type="evidence" value="ECO:0007669"/>
    <property type="project" value="TreeGrafter"/>
</dbReference>
<proteinExistence type="inferred from homology"/>
<dbReference type="SMART" id="SM00409">
    <property type="entry name" value="IG"/>
    <property type="match status" value="6"/>
</dbReference>
<dbReference type="InterPro" id="IPR011009">
    <property type="entry name" value="Kinase-like_dom_sf"/>
</dbReference>
<keyword evidence="7" id="KW-0325">Glycoprotein</keyword>
<dbReference type="GO" id="GO:0004713">
    <property type="term" value="F:protein tyrosine kinase activity"/>
    <property type="evidence" value="ECO:0007669"/>
    <property type="project" value="InterPro"/>
</dbReference>
<evidence type="ECO:0000313" key="13">
    <source>
        <dbReference type="Proteomes" id="UP001208570"/>
    </source>
</evidence>
<feature type="domain" description="Ig-like" evidence="10">
    <location>
        <begin position="147"/>
        <end position="244"/>
    </location>
</feature>
<dbReference type="SUPFAM" id="SSF56112">
    <property type="entry name" value="Protein kinase-like (PK-like)"/>
    <property type="match status" value="1"/>
</dbReference>
<dbReference type="InterPro" id="IPR003598">
    <property type="entry name" value="Ig_sub2"/>
</dbReference>
<dbReference type="InterPro" id="IPR020635">
    <property type="entry name" value="Tyr_kinase_cat_dom"/>
</dbReference>
<dbReference type="PANTHER" id="PTHR11640:SF31">
    <property type="entry name" value="IRREGULAR CHIASM C-ROUGHEST PROTEIN-RELATED"/>
    <property type="match status" value="1"/>
</dbReference>
<feature type="domain" description="Ig-like" evidence="10">
    <location>
        <begin position="452"/>
        <end position="532"/>
    </location>
</feature>
<keyword evidence="9" id="KW-0732">Signal</keyword>
<dbReference type="GO" id="GO:0005886">
    <property type="term" value="C:plasma membrane"/>
    <property type="evidence" value="ECO:0007669"/>
    <property type="project" value="TreeGrafter"/>
</dbReference>
<feature type="domain" description="Fibronectin type-III" evidence="11">
    <location>
        <begin position="742"/>
        <end position="848"/>
    </location>
</feature>
<dbReference type="EMBL" id="JAODUP010000380">
    <property type="protein sequence ID" value="KAK2150982.1"/>
    <property type="molecule type" value="Genomic_DNA"/>
</dbReference>
<keyword evidence="3" id="KW-0812">Transmembrane</keyword>
<comment type="caution">
    <text evidence="12">The sequence shown here is derived from an EMBL/GenBank/DDBJ whole genome shotgun (WGS) entry which is preliminary data.</text>
</comment>
<comment type="subcellular location">
    <subcellularLocation>
        <location evidence="1">Membrane</location>
        <topology evidence="1">Single-pass type I membrane protein</topology>
    </subcellularLocation>
</comment>
<dbReference type="SMART" id="SM00060">
    <property type="entry name" value="FN3"/>
    <property type="match status" value="1"/>
</dbReference>
<dbReference type="InterPro" id="IPR003961">
    <property type="entry name" value="FN3_dom"/>
</dbReference>
<evidence type="ECO:0000259" key="11">
    <source>
        <dbReference type="PROSITE" id="PS50853"/>
    </source>
</evidence>
<feature type="domain" description="Ig-like" evidence="10">
    <location>
        <begin position="537"/>
        <end position="628"/>
    </location>
</feature>
<comment type="similarity">
    <text evidence="2">Belongs to the protein kinase superfamily. CAMK Ser/Thr protein kinase family.</text>
</comment>
<feature type="chain" id="PRO_5042099054" evidence="9">
    <location>
        <begin position="22"/>
        <end position="1151"/>
    </location>
</feature>
<evidence type="ECO:0000256" key="9">
    <source>
        <dbReference type="SAM" id="SignalP"/>
    </source>
</evidence>
<dbReference type="InterPro" id="IPR003599">
    <property type="entry name" value="Ig_sub"/>
</dbReference>
<evidence type="ECO:0000256" key="8">
    <source>
        <dbReference type="ARBA" id="ARBA00023319"/>
    </source>
</evidence>
<accession>A0AAD9MYZ1</accession>
<dbReference type="GO" id="GO:0005911">
    <property type="term" value="C:cell-cell junction"/>
    <property type="evidence" value="ECO:0007669"/>
    <property type="project" value="TreeGrafter"/>
</dbReference>
<evidence type="ECO:0000256" key="6">
    <source>
        <dbReference type="ARBA" id="ARBA00023157"/>
    </source>
</evidence>
<dbReference type="PROSITE" id="PS50835">
    <property type="entry name" value="IG_LIKE"/>
    <property type="match status" value="5"/>
</dbReference>
<dbReference type="AlphaFoldDB" id="A0AAD9MYZ1"/>
<dbReference type="CDD" id="cd00096">
    <property type="entry name" value="Ig"/>
    <property type="match status" value="1"/>
</dbReference>
<organism evidence="12 13">
    <name type="scientific">Paralvinella palmiformis</name>
    <dbReference type="NCBI Taxonomy" id="53620"/>
    <lineage>
        <taxon>Eukaryota</taxon>
        <taxon>Metazoa</taxon>
        <taxon>Spiralia</taxon>
        <taxon>Lophotrochozoa</taxon>
        <taxon>Annelida</taxon>
        <taxon>Polychaeta</taxon>
        <taxon>Sedentaria</taxon>
        <taxon>Canalipalpata</taxon>
        <taxon>Terebellida</taxon>
        <taxon>Terebelliformia</taxon>
        <taxon>Alvinellidae</taxon>
        <taxon>Paralvinella</taxon>
    </lineage>
</organism>
<dbReference type="InterPro" id="IPR007110">
    <property type="entry name" value="Ig-like_dom"/>
</dbReference>
<dbReference type="GO" id="GO:0098609">
    <property type="term" value="P:cell-cell adhesion"/>
    <property type="evidence" value="ECO:0007669"/>
    <property type="project" value="TreeGrafter"/>
</dbReference>
<keyword evidence="13" id="KW-1185">Reference proteome</keyword>
<dbReference type="PANTHER" id="PTHR11640">
    <property type="entry name" value="NEPHRIN"/>
    <property type="match status" value="1"/>
</dbReference>
<dbReference type="Gene3D" id="2.60.40.10">
    <property type="entry name" value="Immunoglobulins"/>
    <property type="match status" value="7"/>
</dbReference>
<dbReference type="SMART" id="SM00408">
    <property type="entry name" value="IGc2"/>
    <property type="match status" value="3"/>
</dbReference>
<evidence type="ECO:0000256" key="2">
    <source>
        <dbReference type="ARBA" id="ARBA00006692"/>
    </source>
</evidence>
<evidence type="ECO:0000256" key="4">
    <source>
        <dbReference type="ARBA" id="ARBA00022989"/>
    </source>
</evidence>
<dbReference type="InterPro" id="IPR051275">
    <property type="entry name" value="Cell_adhesion_signaling"/>
</dbReference>
<evidence type="ECO:0000256" key="3">
    <source>
        <dbReference type="ARBA" id="ARBA00022692"/>
    </source>
</evidence>
<evidence type="ECO:0000256" key="5">
    <source>
        <dbReference type="ARBA" id="ARBA00023136"/>
    </source>
</evidence>
<dbReference type="InterPro" id="IPR001245">
    <property type="entry name" value="Ser-Thr/Tyr_kinase_cat_dom"/>
</dbReference>
<evidence type="ECO:0000256" key="1">
    <source>
        <dbReference type="ARBA" id="ARBA00004479"/>
    </source>
</evidence>
<dbReference type="SMART" id="SM00219">
    <property type="entry name" value="TyrKc"/>
    <property type="match status" value="1"/>
</dbReference>
<dbReference type="InterPro" id="IPR036179">
    <property type="entry name" value="Ig-like_dom_sf"/>
</dbReference>
<feature type="domain" description="Ig-like" evidence="10">
    <location>
        <begin position="345"/>
        <end position="447"/>
    </location>
</feature>
<name>A0AAD9MYZ1_9ANNE</name>
<dbReference type="Proteomes" id="UP001208570">
    <property type="component" value="Unassembled WGS sequence"/>
</dbReference>
<keyword evidence="5" id="KW-0472">Membrane</keyword>
<keyword evidence="4" id="KW-1133">Transmembrane helix</keyword>
<dbReference type="InterPro" id="IPR013783">
    <property type="entry name" value="Ig-like_fold"/>
</dbReference>
<dbReference type="PIRSF" id="PIRSF000615">
    <property type="entry name" value="TyrPK_CSF1-R"/>
    <property type="match status" value="1"/>
</dbReference>
<dbReference type="Pfam" id="PF13927">
    <property type="entry name" value="Ig_3"/>
    <property type="match status" value="2"/>
</dbReference>
<gene>
    <name evidence="12" type="ORF">LSH36_380g02056</name>
</gene>
<dbReference type="SUPFAM" id="SSF49265">
    <property type="entry name" value="Fibronectin type III"/>
    <property type="match status" value="1"/>
</dbReference>
<dbReference type="SUPFAM" id="SSF48726">
    <property type="entry name" value="Immunoglobulin"/>
    <property type="match status" value="6"/>
</dbReference>
<dbReference type="InterPro" id="IPR036116">
    <property type="entry name" value="FN3_sf"/>
</dbReference>
<dbReference type="Pfam" id="PF07714">
    <property type="entry name" value="PK_Tyr_Ser-Thr"/>
    <property type="match status" value="1"/>
</dbReference>
<protein>
    <submittedName>
        <fullName evidence="12">Uncharacterized protein</fullName>
    </submittedName>
</protein>
<sequence length="1151" mass="129799">MKLHKSYVIVMLISCCHLISSIPTFTSWPKVVGSYKGKSATLTWILSEPLTKDWYSVSILYDKLSESISVCVWYDYKPNNVGCKEEYRTRVTANIKVGSKIISLNLNNLQPDDVMYNYRCVVRYEAFSASVRNNMAWIMLYDDPGIPVISSSINLPEVVENTYLIMTCSARSTTILPDNLPSDLKPIMEYKWQRDNKNLTNDDRHIVSGNTLTIDKVQRQDNKIAYRCIAQESGSKLKRSKSLTLDVRYKPGEAKADSNRIGPYFEGHSTMIKLTCSVTDSGNPQANFMWSKDGMDKGHTNQGYYTISAGQLSVSGHDGLWKCTPSNVIGDGEPDTINITVYAKPVFIKILSKQTITAEIQNDLNMLCNIRGRPAPDVIWQYKGGHLPVGVTVISESDVINNKLITVNRRLIWSTDSTLDQRRTTSGLYTCIGRVNDRETKQNINIDVQYGPYNTKIIPSGNITKIEKEHLTLTCAATCNPQCSYIWTRDNKQIIVRDVLEFMSVKRQDEGYYRCTSSNGINTSQHKDVYIQVNYPPELNIRVTPSGDLIQGYNVTVTCIVDSRPEPSSIIWTNITDPDLQDLDCSHKNITHCMLTLSDINILDSGTYQCQADNGVRGSPVTINKIITVYGPAHWYMIDPEGYINGVSIGDITNFKVWVIARPLPRQDQWKWKFSSSNSSNVMTTDPGHVHLTVSDDMAVLSITNVTISHYGNYYIWTNNQYGGWNEGELMFELKKQGPPSKPVNFHVIDVTAVSIRVQWIRGFNGGLDQTFTIRYTDVVSGVVKEKSGIEDRVVGSGQMITDDITDGIEPETEYQLQIFADNSKGQDVGDKVSAVTPALARFRQDPDVRIDEDKAEISFHISGPLTHIKVENCVEGTENCVIETVKVPRKTRIKHETARTVYDFMATVALAESKAKCLLFSFWMYDGGVLLTSHPTVVKINKAYDCEIFDNYLKIQGLYLTKLRSNDNIIACLGMTSDLKLLIMDAAPLGNLRQYLEMKADEMYYNVTSSKTLEMDFINQIIKASDAVHQLDPPGLFYCLCSSNVLLSTDQKCKLSGFASKESVKAREKWEEENNAVVITIEICNLPFGDVTDDEARQKVLKGQKPFKPTKCSDDMFDIMTQCWMRQPYNRPSLHDISVNCNELVQYEEV</sequence>
<feature type="domain" description="Ig-like" evidence="10">
    <location>
        <begin position="251"/>
        <end position="340"/>
    </location>
</feature>
<evidence type="ECO:0000313" key="12">
    <source>
        <dbReference type="EMBL" id="KAK2150982.1"/>
    </source>
</evidence>
<dbReference type="Gene3D" id="1.10.510.10">
    <property type="entry name" value="Transferase(Phosphotransferase) domain 1"/>
    <property type="match status" value="2"/>
</dbReference>
<reference evidence="12" key="1">
    <citation type="journal article" date="2023" name="Mol. Biol. Evol.">
        <title>Third-Generation Sequencing Reveals the Adaptive Role of the Epigenome in Three Deep-Sea Polychaetes.</title>
        <authorList>
            <person name="Perez M."/>
            <person name="Aroh O."/>
            <person name="Sun Y."/>
            <person name="Lan Y."/>
            <person name="Juniper S.K."/>
            <person name="Young C.R."/>
            <person name="Angers B."/>
            <person name="Qian P.Y."/>
        </authorList>
    </citation>
    <scope>NUCLEOTIDE SEQUENCE</scope>
    <source>
        <strain evidence="12">P08H-3</strain>
    </source>
</reference>